<sequence length="52" mass="5434">MLRAWLGRVGKAGGDEGCGALRAAIAPRFRTGPIAPSIRRTGNQSGGVLERE</sequence>
<proteinExistence type="predicted"/>
<feature type="region of interest" description="Disordered" evidence="1">
    <location>
        <begin position="33"/>
        <end position="52"/>
    </location>
</feature>
<accession>A0ABT3QCK2</accession>
<evidence type="ECO:0000313" key="3">
    <source>
        <dbReference type="Proteomes" id="UP001301152"/>
    </source>
</evidence>
<organism evidence="2 3">
    <name type="scientific">Acetobacter thailandicus</name>
    <dbReference type="NCBI Taxonomy" id="1502842"/>
    <lineage>
        <taxon>Bacteria</taxon>
        <taxon>Pseudomonadati</taxon>
        <taxon>Pseudomonadota</taxon>
        <taxon>Alphaproteobacteria</taxon>
        <taxon>Acetobacterales</taxon>
        <taxon>Acetobacteraceae</taxon>
        <taxon>Acetobacter</taxon>
    </lineage>
</organism>
<dbReference type="Proteomes" id="UP001301152">
    <property type="component" value="Unassembled WGS sequence"/>
</dbReference>
<name>A0ABT3QCK2_9PROT</name>
<reference evidence="2 3" key="1">
    <citation type="submission" date="2022-11" db="EMBL/GenBank/DDBJ databases">
        <title>Genome sequencing of Acetobacter type strain.</title>
        <authorList>
            <person name="Heo J."/>
            <person name="Lee D."/>
            <person name="Han B.-H."/>
            <person name="Hong S.-B."/>
            <person name="Kwon S.-W."/>
        </authorList>
    </citation>
    <scope>NUCLEOTIDE SEQUENCE [LARGE SCALE GENOMIC DNA]</scope>
    <source>
        <strain evidence="2 3">KACC 21253</strain>
    </source>
</reference>
<evidence type="ECO:0000313" key="2">
    <source>
        <dbReference type="EMBL" id="MCX2563017.1"/>
    </source>
</evidence>
<dbReference type="EMBL" id="JAPIUZ010000001">
    <property type="protein sequence ID" value="MCX2563017.1"/>
    <property type="molecule type" value="Genomic_DNA"/>
</dbReference>
<evidence type="ECO:0000256" key="1">
    <source>
        <dbReference type="SAM" id="MobiDB-lite"/>
    </source>
</evidence>
<keyword evidence="3" id="KW-1185">Reference proteome</keyword>
<dbReference type="RefSeq" id="WP_173560294.1">
    <property type="nucleotide sequence ID" value="NZ_JAPIUZ010000001.1"/>
</dbReference>
<comment type="caution">
    <text evidence="2">The sequence shown here is derived from an EMBL/GenBank/DDBJ whole genome shotgun (WGS) entry which is preliminary data.</text>
</comment>
<protein>
    <submittedName>
        <fullName evidence="2">Uncharacterized protein</fullName>
    </submittedName>
</protein>
<gene>
    <name evidence="2" type="ORF">OQ497_03400</name>
</gene>